<accession>K1YXA4</accession>
<comment type="caution">
    <text evidence="2">The sequence shown here is derived from an EMBL/GenBank/DDBJ whole genome shotgun (WGS) entry which is preliminary data.</text>
</comment>
<keyword evidence="1" id="KW-0812">Transmembrane</keyword>
<dbReference type="EMBL" id="AMFJ01034195">
    <property type="protein sequence ID" value="EKD29999.1"/>
    <property type="molecule type" value="Genomic_DNA"/>
</dbReference>
<sequence>MAPIPDIPTVRVGRTIEHRVYPSVGFIFFVLGIIRLLDPRHRHPTISPE</sequence>
<protein>
    <submittedName>
        <fullName evidence="2">Uncharacterized protein</fullName>
    </submittedName>
</protein>
<feature type="non-terminal residue" evidence="2">
    <location>
        <position position="49"/>
    </location>
</feature>
<keyword evidence="1" id="KW-0472">Membrane</keyword>
<dbReference type="AlphaFoldDB" id="K1YXA4"/>
<evidence type="ECO:0000256" key="1">
    <source>
        <dbReference type="SAM" id="Phobius"/>
    </source>
</evidence>
<organism evidence="2">
    <name type="scientific">uncultured bacterium</name>
    <name type="common">gcode 4</name>
    <dbReference type="NCBI Taxonomy" id="1234023"/>
    <lineage>
        <taxon>Bacteria</taxon>
        <taxon>environmental samples</taxon>
    </lineage>
</organism>
<reference evidence="2" key="1">
    <citation type="journal article" date="2012" name="Science">
        <title>Fermentation, hydrogen, and sulfur metabolism in multiple uncultivated bacterial phyla.</title>
        <authorList>
            <person name="Wrighton K.C."/>
            <person name="Thomas B.C."/>
            <person name="Sharon I."/>
            <person name="Miller C.S."/>
            <person name="Castelle C.J."/>
            <person name="VerBerkmoes N.C."/>
            <person name="Wilkins M.J."/>
            <person name="Hettich R.L."/>
            <person name="Lipton M.S."/>
            <person name="Williams K.H."/>
            <person name="Long P.E."/>
            <person name="Banfield J.F."/>
        </authorList>
    </citation>
    <scope>NUCLEOTIDE SEQUENCE [LARGE SCALE GENOMIC DNA]</scope>
</reference>
<keyword evidence="1" id="KW-1133">Transmembrane helix</keyword>
<evidence type="ECO:0000313" key="2">
    <source>
        <dbReference type="EMBL" id="EKD29999.1"/>
    </source>
</evidence>
<proteinExistence type="predicted"/>
<gene>
    <name evidence="2" type="ORF">ACD_78C00195G0001</name>
</gene>
<feature type="transmembrane region" description="Helical" evidence="1">
    <location>
        <begin position="20"/>
        <end position="37"/>
    </location>
</feature>
<name>K1YXA4_9BACT</name>